<keyword evidence="2" id="KW-1185">Reference proteome</keyword>
<dbReference type="Proteomes" id="UP001157006">
    <property type="component" value="Chromosome 2"/>
</dbReference>
<reference evidence="1 2" key="1">
    <citation type="submission" date="2023-01" db="EMBL/GenBank/DDBJ databases">
        <authorList>
            <person name="Kreplak J."/>
        </authorList>
    </citation>
    <scope>NUCLEOTIDE SEQUENCE [LARGE SCALE GENOMIC DNA]</scope>
</reference>
<evidence type="ECO:0000313" key="1">
    <source>
        <dbReference type="EMBL" id="CAI8600094.1"/>
    </source>
</evidence>
<dbReference type="EMBL" id="OX451737">
    <property type="protein sequence ID" value="CAI8600094.1"/>
    <property type="molecule type" value="Genomic_DNA"/>
</dbReference>
<name>A0AAV0ZQT2_VICFA</name>
<protein>
    <submittedName>
        <fullName evidence="1">Uncharacterized protein</fullName>
    </submittedName>
</protein>
<organism evidence="1 2">
    <name type="scientific">Vicia faba</name>
    <name type="common">Broad bean</name>
    <name type="synonym">Faba vulgaris</name>
    <dbReference type="NCBI Taxonomy" id="3906"/>
    <lineage>
        <taxon>Eukaryota</taxon>
        <taxon>Viridiplantae</taxon>
        <taxon>Streptophyta</taxon>
        <taxon>Embryophyta</taxon>
        <taxon>Tracheophyta</taxon>
        <taxon>Spermatophyta</taxon>
        <taxon>Magnoliopsida</taxon>
        <taxon>eudicotyledons</taxon>
        <taxon>Gunneridae</taxon>
        <taxon>Pentapetalae</taxon>
        <taxon>rosids</taxon>
        <taxon>fabids</taxon>
        <taxon>Fabales</taxon>
        <taxon>Fabaceae</taxon>
        <taxon>Papilionoideae</taxon>
        <taxon>50 kb inversion clade</taxon>
        <taxon>NPAAA clade</taxon>
        <taxon>Hologalegina</taxon>
        <taxon>IRL clade</taxon>
        <taxon>Fabeae</taxon>
        <taxon>Vicia</taxon>
    </lineage>
</organism>
<accession>A0AAV0ZQT2</accession>
<dbReference type="AlphaFoldDB" id="A0AAV0ZQT2"/>
<gene>
    <name evidence="1" type="ORF">VFH_II206240</name>
</gene>
<proteinExistence type="predicted"/>
<evidence type="ECO:0000313" key="2">
    <source>
        <dbReference type="Proteomes" id="UP001157006"/>
    </source>
</evidence>
<sequence length="134" mass="15472">MLTHRSSSSGYSKQIKRTRNTVISKSWLREAELLMVIEDLKMMRCVDIDADAEGWRWKRIIVDWGISFNKPDSARNLLEIIGSKSSANIKNRYAARSSACETDMVLGIYAGQCESGQQQVCFHFDARFESWTWR</sequence>